<accession>A0A6M1TDZ0</accession>
<proteinExistence type="inferred from homology"/>
<dbReference type="InterPro" id="IPR028082">
    <property type="entry name" value="Peripla_BP_I"/>
</dbReference>
<reference evidence="4 5" key="1">
    <citation type="submission" date="2020-02" db="EMBL/GenBank/DDBJ databases">
        <title>Aliifodinibius halophilus 2W32, complete genome.</title>
        <authorList>
            <person name="Li Y."/>
            <person name="Wu S."/>
        </authorList>
    </citation>
    <scope>NUCLEOTIDE SEQUENCE [LARGE SCALE GENOMIC DNA]</scope>
    <source>
        <strain evidence="4 5">2W32</strain>
    </source>
</reference>
<feature type="domain" description="Leucine-binding protein" evidence="3">
    <location>
        <begin position="10"/>
        <end position="351"/>
    </location>
</feature>
<evidence type="ECO:0000256" key="2">
    <source>
        <dbReference type="ARBA" id="ARBA00022729"/>
    </source>
</evidence>
<dbReference type="RefSeq" id="WP_165271463.1">
    <property type="nucleotide sequence ID" value="NZ_JAALLS010000045.1"/>
</dbReference>
<gene>
    <name evidence="4" type="ORF">G3569_17915</name>
</gene>
<keyword evidence="2" id="KW-0732">Signal</keyword>
<dbReference type="SUPFAM" id="SSF53822">
    <property type="entry name" value="Periplasmic binding protein-like I"/>
    <property type="match status" value="1"/>
</dbReference>
<dbReference type="InterPro" id="IPR028081">
    <property type="entry name" value="Leu-bd"/>
</dbReference>
<keyword evidence="5" id="KW-1185">Reference proteome</keyword>
<sequence>MMLNMLQDQLKIGFLNPYSSLYPHYSQHLLAGLFLGMGEDPLKQDKITFVPHYTDTGSVQKTKDAVRKLINFDQVDMLSGLVSYAVLPEIVPMLESRDKLGFFFDSGEYIPYFDYLSPNTFFASNQLWQSEFALGQWARSEYGEGGMMVMPLLESGYHLHSAFQKGFSMGGGGELLLSVLPFDEENPHDLDMDALFEKIKDQAPPFVHAIFTGEGGNEFLTRWVEEGLSGEIPLVAAEHMMYDEWLQDVKDLGIQCYSSSLYDPARNSKTNNVFKQQFQQATGQPVNIFALLGYEAGMMFREIYPSMKKRDWGKVRTLLQKEHIIGPRGERDFYPDSGFALPEVNITRMNSSSGSINKNIIAKGKRLAYNHRIFDDIRKAVPSGWFNPLFCV</sequence>
<protein>
    <submittedName>
        <fullName evidence="4">ABC transporter substrate-binding protein</fullName>
    </submittedName>
</protein>
<comment type="similarity">
    <text evidence="1">Belongs to the leucine-binding protein family.</text>
</comment>
<evidence type="ECO:0000256" key="1">
    <source>
        <dbReference type="ARBA" id="ARBA00010062"/>
    </source>
</evidence>
<dbReference type="PANTHER" id="PTHR30483">
    <property type="entry name" value="LEUCINE-SPECIFIC-BINDING PROTEIN"/>
    <property type="match status" value="1"/>
</dbReference>
<organism evidence="4 5">
    <name type="scientific">Fodinibius halophilus</name>
    <dbReference type="NCBI Taxonomy" id="1736908"/>
    <lineage>
        <taxon>Bacteria</taxon>
        <taxon>Pseudomonadati</taxon>
        <taxon>Balneolota</taxon>
        <taxon>Balneolia</taxon>
        <taxon>Balneolales</taxon>
        <taxon>Balneolaceae</taxon>
        <taxon>Fodinibius</taxon>
    </lineage>
</organism>
<dbReference type="Pfam" id="PF13458">
    <property type="entry name" value="Peripla_BP_6"/>
    <property type="match status" value="1"/>
</dbReference>
<dbReference type="Proteomes" id="UP000479132">
    <property type="component" value="Unassembled WGS sequence"/>
</dbReference>
<comment type="caution">
    <text evidence="4">The sequence shown here is derived from an EMBL/GenBank/DDBJ whole genome shotgun (WGS) entry which is preliminary data.</text>
</comment>
<evidence type="ECO:0000259" key="3">
    <source>
        <dbReference type="Pfam" id="PF13458"/>
    </source>
</evidence>
<dbReference type="AlphaFoldDB" id="A0A6M1TDZ0"/>
<dbReference type="PANTHER" id="PTHR30483:SF6">
    <property type="entry name" value="PERIPLASMIC BINDING PROTEIN OF ABC TRANSPORTER FOR NATURAL AMINO ACIDS"/>
    <property type="match status" value="1"/>
</dbReference>
<dbReference type="InterPro" id="IPR051010">
    <property type="entry name" value="BCAA_transport"/>
</dbReference>
<evidence type="ECO:0000313" key="5">
    <source>
        <dbReference type="Proteomes" id="UP000479132"/>
    </source>
</evidence>
<name>A0A6M1TDZ0_9BACT</name>
<dbReference type="EMBL" id="JAALLS010000045">
    <property type="protein sequence ID" value="NGP90241.1"/>
    <property type="molecule type" value="Genomic_DNA"/>
</dbReference>
<dbReference type="Gene3D" id="3.40.50.2300">
    <property type="match status" value="2"/>
</dbReference>
<evidence type="ECO:0000313" key="4">
    <source>
        <dbReference type="EMBL" id="NGP90241.1"/>
    </source>
</evidence>